<reference evidence="1" key="1">
    <citation type="journal article" date="2018" name="PLoS Negl. Trop. Dis.">
        <title>An insight into the salivary gland and fat body transcriptome of Panstrongylus lignarius (Hemiptera: Heteroptera), the main vector of Chagas disease in Peru.</title>
        <authorList>
            <person name="Nevoa J.C."/>
            <person name="Mendes M.T."/>
            <person name="da Silva M.V."/>
            <person name="Soares S.C."/>
            <person name="Oliveira C.J.F."/>
            <person name="Ribeiro J.M.C."/>
        </authorList>
    </citation>
    <scope>NUCLEOTIDE SEQUENCE</scope>
</reference>
<dbReference type="EMBL" id="GFTR01001937">
    <property type="protein sequence ID" value="JAW14489.1"/>
    <property type="molecule type" value="Transcribed_RNA"/>
</dbReference>
<evidence type="ECO:0000313" key="1">
    <source>
        <dbReference type="EMBL" id="JAW14489.1"/>
    </source>
</evidence>
<accession>A0A224Y231</accession>
<protein>
    <submittedName>
        <fullName evidence="1">Putative secreted protein</fullName>
    </submittedName>
</protein>
<proteinExistence type="predicted"/>
<name>A0A224Y231_9HEMI</name>
<sequence>MMFFLTFFFRVGFLPPYALPLGFTPLLVGCCMALFNPFLARNGSAFPPPPATMNAFAPAIIASPSLQPESWRLLSPLSIHLQRSPHLPFQLRNLLSCATLPRVFCVPSLRPMKRKN</sequence>
<organism evidence="1">
    <name type="scientific">Panstrongylus lignarius</name>
    <dbReference type="NCBI Taxonomy" id="156445"/>
    <lineage>
        <taxon>Eukaryota</taxon>
        <taxon>Metazoa</taxon>
        <taxon>Ecdysozoa</taxon>
        <taxon>Arthropoda</taxon>
        <taxon>Hexapoda</taxon>
        <taxon>Insecta</taxon>
        <taxon>Pterygota</taxon>
        <taxon>Neoptera</taxon>
        <taxon>Paraneoptera</taxon>
        <taxon>Hemiptera</taxon>
        <taxon>Heteroptera</taxon>
        <taxon>Panheteroptera</taxon>
        <taxon>Cimicomorpha</taxon>
        <taxon>Reduviidae</taxon>
        <taxon>Triatominae</taxon>
        <taxon>Panstrongylus</taxon>
    </lineage>
</organism>
<dbReference type="AlphaFoldDB" id="A0A224Y231"/>